<evidence type="ECO:0000256" key="3">
    <source>
        <dbReference type="ARBA" id="ARBA00022833"/>
    </source>
</evidence>
<keyword evidence="1 4" id="KW-0479">Metal-binding</keyword>
<accession>A0AAN9AIV3</accession>
<dbReference type="Proteomes" id="UP001374579">
    <property type="component" value="Unassembled WGS sequence"/>
</dbReference>
<evidence type="ECO:0000256" key="5">
    <source>
        <dbReference type="SAM" id="MobiDB-lite"/>
    </source>
</evidence>
<feature type="compositionally biased region" description="Basic and acidic residues" evidence="5">
    <location>
        <begin position="677"/>
        <end position="699"/>
    </location>
</feature>
<evidence type="ECO:0000256" key="1">
    <source>
        <dbReference type="ARBA" id="ARBA00022723"/>
    </source>
</evidence>
<evidence type="ECO:0000256" key="2">
    <source>
        <dbReference type="ARBA" id="ARBA00022771"/>
    </source>
</evidence>
<dbReference type="PANTHER" id="PTHR16295:SF10">
    <property type="entry name" value="EXPRESSED PROTEIN"/>
    <property type="match status" value="1"/>
</dbReference>
<keyword evidence="2 4" id="KW-0863">Zinc-finger</keyword>
<feature type="region of interest" description="Disordered" evidence="5">
    <location>
        <begin position="136"/>
        <end position="156"/>
    </location>
</feature>
<reference evidence="7 8" key="1">
    <citation type="submission" date="2024-02" db="EMBL/GenBank/DDBJ databases">
        <title>Chromosome-scale genome assembly of the rough periwinkle Littorina saxatilis.</title>
        <authorList>
            <person name="De Jode A."/>
            <person name="Faria R."/>
            <person name="Formenti G."/>
            <person name="Sims Y."/>
            <person name="Smith T.P."/>
            <person name="Tracey A."/>
            <person name="Wood J.M.D."/>
            <person name="Zagrodzka Z.B."/>
            <person name="Johannesson K."/>
            <person name="Butlin R.K."/>
            <person name="Leder E.H."/>
        </authorList>
    </citation>
    <scope>NUCLEOTIDE SEQUENCE [LARGE SCALE GENOMIC DNA]</scope>
    <source>
        <strain evidence="7">Snail1</strain>
        <tissue evidence="7">Muscle</tissue>
    </source>
</reference>
<dbReference type="PANTHER" id="PTHR16295">
    <property type="entry name" value="TRAF-TYPE ZINC FINGER PROTEIN-RELATED"/>
    <property type="match status" value="1"/>
</dbReference>
<evidence type="ECO:0000259" key="6">
    <source>
        <dbReference type="PROSITE" id="PS50145"/>
    </source>
</evidence>
<sequence length="726" mass="79768">MSSGTAIETKYCSNCKKDIAAANFTMHEVHCRRHLVLCDHCKEPVPRTELDQHFNDVHAKIACTQCTQEVEKDQLDGHLENECSKRQVSCEYCELQVPHSDLAPHVEFCGTRTEACPRCGGFIMHKDLERHNDSNCAYPEVKPPTNTTNGFRDRGGGDDNMFNPHLREFGRPRHTGFGVMYQDLDDSFDPFEFEAIRRALEGDSEGRGMPGGVDEGRVMPSAVVTDSDASAAAGERERGRRGRGARGGTGRNAPVIPGQKKNDTGGGTRKAATNRRSEVNRHRERASSPPPIPPDVDYDTMLAMQLAGENDDNIHEILNIDPDPDADLNQLISNYEKRSRPLSIRPIPMDLDNDASVPSSPPPAYNEFAAADEDMIPCEFCGDNFPAFALVHHQSVCDPLASGLWGQDVPPAAGRNNETLFENEWTPAVVRPPAIPVINNLGSAFPAEEPEEELSYHLTDNGDHMLNSLENIMLPCEFCNELLPADCLVQHQAMCESNPLATPRVLTPAAAQPSSATSPTTVRNHFFPTAQPSSRRPQPDPTEALWNVIMGAEQENEGGNIRPKKRPNAPRPTNPIDAASGRPGNSTRPGASRVLQARGGSGRAAEEEQDFSLHNPRGSRPVRKDSANRTRHTLDALLTDEGTDNQGSQGSGRRPANRGAPATTSGVSTRTVMRSMQQRDDSTREGEADTSNRRERGDHLFNSQGNLRNPATQNRPRRPSKRQQPE</sequence>
<gene>
    <name evidence="7" type="ORF">V1264_021676</name>
</gene>
<dbReference type="SUPFAM" id="SSF49599">
    <property type="entry name" value="TRAF domain-like"/>
    <property type="match status" value="1"/>
</dbReference>
<name>A0AAN9AIV3_9CAEN</name>
<organism evidence="7 8">
    <name type="scientific">Littorina saxatilis</name>
    <dbReference type="NCBI Taxonomy" id="31220"/>
    <lineage>
        <taxon>Eukaryota</taxon>
        <taxon>Metazoa</taxon>
        <taxon>Spiralia</taxon>
        <taxon>Lophotrochozoa</taxon>
        <taxon>Mollusca</taxon>
        <taxon>Gastropoda</taxon>
        <taxon>Caenogastropoda</taxon>
        <taxon>Littorinimorpha</taxon>
        <taxon>Littorinoidea</taxon>
        <taxon>Littorinidae</taxon>
        <taxon>Littorina</taxon>
    </lineage>
</organism>
<evidence type="ECO:0000256" key="4">
    <source>
        <dbReference type="PROSITE-ProRule" id="PRU00207"/>
    </source>
</evidence>
<dbReference type="PROSITE" id="PS50145">
    <property type="entry name" value="ZF_TRAF"/>
    <property type="match status" value="1"/>
</dbReference>
<feature type="compositionally biased region" description="Polar residues" evidence="5">
    <location>
        <begin position="662"/>
        <end position="676"/>
    </location>
</feature>
<dbReference type="AlphaFoldDB" id="A0AAN9AIV3"/>
<dbReference type="InterPro" id="IPR013083">
    <property type="entry name" value="Znf_RING/FYVE/PHD"/>
</dbReference>
<feature type="region of interest" description="Disordered" evidence="5">
    <location>
        <begin position="202"/>
        <end position="295"/>
    </location>
</feature>
<dbReference type="GO" id="GO:0008270">
    <property type="term" value="F:zinc ion binding"/>
    <property type="evidence" value="ECO:0007669"/>
    <property type="project" value="UniProtKB-KW"/>
</dbReference>
<feature type="compositionally biased region" description="Low complexity" evidence="5">
    <location>
        <begin position="221"/>
        <end position="233"/>
    </location>
</feature>
<feature type="compositionally biased region" description="Basic residues" evidence="5">
    <location>
        <begin position="715"/>
        <end position="726"/>
    </location>
</feature>
<keyword evidence="3 4" id="KW-0862">Zinc</keyword>
<dbReference type="Gene3D" id="3.30.40.10">
    <property type="entry name" value="Zinc/RING finger domain, C3HC4 (zinc finger)"/>
    <property type="match status" value="2"/>
</dbReference>
<evidence type="ECO:0000313" key="7">
    <source>
        <dbReference type="EMBL" id="KAK7087657.1"/>
    </source>
</evidence>
<feature type="region of interest" description="Disordered" evidence="5">
    <location>
        <begin position="508"/>
        <end position="726"/>
    </location>
</feature>
<dbReference type="InterPro" id="IPR001293">
    <property type="entry name" value="Znf_TRAF"/>
</dbReference>
<evidence type="ECO:0000313" key="8">
    <source>
        <dbReference type="Proteomes" id="UP001374579"/>
    </source>
</evidence>
<keyword evidence="8" id="KW-1185">Reference proteome</keyword>
<dbReference type="EMBL" id="JBAMIC010004070">
    <property type="protein sequence ID" value="KAK7087657.1"/>
    <property type="molecule type" value="Genomic_DNA"/>
</dbReference>
<dbReference type="InterPro" id="IPR051986">
    <property type="entry name" value="Innate_Immune_Apopt_Reg"/>
</dbReference>
<feature type="compositionally biased region" description="Basic and acidic residues" evidence="5">
    <location>
        <begin position="622"/>
        <end position="634"/>
    </location>
</feature>
<feature type="compositionally biased region" description="Polar residues" evidence="5">
    <location>
        <begin position="701"/>
        <end position="714"/>
    </location>
</feature>
<feature type="compositionally biased region" description="Low complexity" evidence="5">
    <location>
        <begin position="508"/>
        <end position="521"/>
    </location>
</feature>
<feature type="zinc finger region" description="TRAF-type" evidence="4">
    <location>
        <begin position="27"/>
        <end position="102"/>
    </location>
</feature>
<comment type="caution">
    <text evidence="7">The sequence shown here is derived from an EMBL/GenBank/DDBJ whole genome shotgun (WGS) entry which is preliminary data.</text>
</comment>
<feature type="domain" description="TRAF-type" evidence="6">
    <location>
        <begin position="27"/>
        <end position="102"/>
    </location>
</feature>
<dbReference type="InterPro" id="IPR049439">
    <property type="entry name" value="TRAFD1-XIAF1_Znf"/>
</dbReference>
<dbReference type="GO" id="GO:0005739">
    <property type="term" value="C:mitochondrion"/>
    <property type="evidence" value="ECO:0007669"/>
    <property type="project" value="TreeGrafter"/>
</dbReference>
<proteinExistence type="predicted"/>
<dbReference type="Pfam" id="PF21366">
    <property type="entry name" value="TRAFD1-XIAF1_ZnF"/>
    <property type="match status" value="1"/>
</dbReference>
<protein>
    <recommendedName>
        <fullName evidence="6">TRAF-type domain-containing protein</fullName>
    </recommendedName>
</protein>